<keyword evidence="1" id="KW-0472">Membrane</keyword>
<keyword evidence="4" id="KW-1185">Reference proteome</keyword>
<sequence length="420" mass="47249">MKSCRVPHHVLLFFIITFITGPVSAETTVKAKFSQTAALPCERDCTGLAKWTLFSNPDVVLAECDQTSCRSLREGFNMSHDQYLKGDLTLTITAADYSMRDLYTCQCDGKDINDVRLRVKTVTSSVERNSGEDLLLDLHVSERVKCRWWCFSDMESCRILHRVLLLVILRFITVHVSAETIVRGKFNQSAVLPCKWSCSGLAKWTPFSFSTDILAECDQTSCQSWEEGFNMSHDQYLKGDLNLTITATDHSKRDLYTCHCGDTAIGDVRLTIDTVTSSAQMNPGEDLLLELYAFDSLELIYKNKDSADGKLICTVIKASLHCNAEYGKRISLANAVLKLRGVKLSDEGVYTIHETDTREDLLVYTLSVRDTDQNSVQKRALPKWVSILIVVVLLVVLLFGALLGIILHQRKQMKYYQGAL</sequence>
<keyword evidence="1" id="KW-1133">Transmembrane helix</keyword>
<evidence type="ECO:0000256" key="2">
    <source>
        <dbReference type="SAM" id="SignalP"/>
    </source>
</evidence>
<keyword evidence="2" id="KW-0732">Signal</keyword>
<protein>
    <submittedName>
        <fullName evidence="3">Uncharacterized protein</fullName>
    </submittedName>
</protein>
<comment type="caution">
    <text evidence="3">The sequence shown here is derived from an EMBL/GenBank/DDBJ whole genome shotgun (WGS) entry which is preliminary data.</text>
</comment>
<dbReference type="OrthoDB" id="8888252at2759"/>
<proteinExistence type="predicted"/>
<dbReference type="PANTHER" id="PTHR11422">
    <property type="entry name" value="T-CELL SURFACE GLYCOPROTEIN CD4"/>
    <property type="match status" value="1"/>
</dbReference>
<evidence type="ECO:0000256" key="1">
    <source>
        <dbReference type="SAM" id="Phobius"/>
    </source>
</evidence>
<evidence type="ECO:0000313" key="4">
    <source>
        <dbReference type="Proteomes" id="UP000727407"/>
    </source>
</evidence>
<dbReference type="EMBL" id="QNUK01000328">
    <property type="protein sequence ID" value="KAF5895315.1"/>
    <property type="molecule type" value="Genomic_DNA"/>
</dbReference>
<accession>A0A8J4THI4</accession>
<feature type="signal peptide" evidence="2">
    <location>
        <begin position="1"/>
        <end position="25"/>
    </location>
</feature>
<evidence type="ECO:0000313" key="3">
    <source>
        <dbReference type="EMBL" id="KAF5895315.1"/>
    </source>
</evidence>
<feature type="transmembrane region" description="Helical" evidence="1">
    <location>
        <begin position="384"/>
        <end position="407"/>
    </location>
</feature>
<reference evidence="3" key="1">
    <citation type="submission" date="2020-07" db="EMBL/GenBank/DDBJ databases">
        <title>Clarias magur genome sequencing, assembly and annotation.</title>
        <authorList>
            <person name="Kushwaha B."/>
            <person name="Kumar R."/>
            <person name="Das P."/>
            <person name="Joshi C.G."/>
            <person name="Kumar D."/>
            <person name="Nagpure N.S."/>
            <person name="Pandey M."/>
            <person name="Agarwal S."/>
            <person name="Srivastava S."/>
            <person name="Singh M."/>
            <person name="Sahoo L."/>
            <person name="Jayasankar P."/>
            <person name="Meher P.K."/>
            <person name="Koringa P.G."/>
            <person name="Iquebal M.A."/>
            <person name="Das S.P."/>
            <person name="Bit A."/>
            <person name="Patnaik S."/>
            <person name="Patel N."/>
            <person name="Shah T.M."/>
            <person name="Hinsu A."/>
            <person name="Jena J.K."/>
        </authorList>
    </citation>
    <scope>NUCLEOTIDE SEQUENCE</scope>
    <source>
        <strain evidence="3">CIFAMagur01</strain>
        <tissue evidence="3">Testis</tissue>
    </source>
</reference>
<keyword evidence="1" id="KW-0812">Transmembrane</keyword>
<dbReference type="PANTHER" id="PTHR11422:SF10">
    <property type="entry name" value="IG-LIKE DOMAIN-CONTAINING PROTEIN"/>
    <property type="match status" value="1"/>
</dbReference>
<dbReference type="Gene3D" id="2.60.40.10">
    <property type="entry name" value="Immunoglobulins"/>
    <property type="match status" value="1"/>
</dbReference>
<organism evidence="3 4">
    <name type="scientific">Clarias magur</name>
    <name type="common">Asian catfish</name>
    <name type="synonym">Macropteronotus magur</name>
    <dbReference type="NCBI Taxonomy" id="1594786"/>
    <lineage>
        <taxon>Eukaryota</taxon>
        <taxon>Metazoa</taxon>
        <taxon>Chordata</taxon>
        <taxon>Craniata</taxon>
        <taxon>Vertebrata</taxon>
        <taxon>Euteleostomi</taxon>
        <taxon>Actinopterygii</taxon>
        <taxon>Neopterygii</taxon>
        <taxon>Teleostei</taxon>
        <taxon>Ostariophysi</taxon>
        <taxon>Siluriformes</taxon>
        <taxon>Clariidae</taxon>
        <taxon>Clarias</taxon>
    </lineage>
</organism>
<feature type="chain" id="PRO_5035216230" evidence="2">
    <location>
        <begin position="26"/>
        <end position="420"/>
    </location>
</feature>
<dbReference type="InterPro" id="IPR013783">
    <property type="entry name" value="Ig-like_fold"/>
</dbReference>
<name>A0A8J4THI4_CLAMG</name>
<dbReference type="AlphaFoldDB" id="A0A8J4THI4"/>
<dbReference type="Proteomes" id="UP000727407">
    <property type="component" value="Unassembled WGS sequence"/>
</dbReference>
<feature type="non-terminal residue" evidence="3">
    <location>
        <position position="1"/>
    </location>
</feature>
<gene>
    <name evidence="3" type="ORF">DAT39_014987</name>
</gene>